<evidence type="ECO:0000256" key="21">
    <source>
        <dbReference type="SAM" id="Coils"/>
    </source>
</evidence>
<dbReference type="GO" id="GO:0005546">
    <property type="term" value="F:phosphatidylinositol-4,5-bisphosphate binding"/>
    <property type="evidence" value="ECO:0007669"/>
    <property type="project" value="TreeGrafter"/>
</dbReference>
<dbReference type="GO" id="GO:0000149">
    <property type="term" value="F:SNARE binding"/>
    <property type="evidence" value="ECO:0007669"/>
    <property type="project" value="TreeGrafter"/>
</dbReference>
<dbReference type="CDD" id="cd16985">
    <property type="entry name" value="ANTH_N_AP180"/>
    <property type="match status" value="1"/>
</dbReference>
<keyword evidence="21" id="KW-0175">Coiled coil</keyword>
<dbReference type="InterPro" id="IPR013809">
    <property type="entry name" value="ENTH"/>
</dbReference>
<dbReference type="OrthoDB" id="44015at2759"/>
<keyword evidence="15" id="KW-0168">Coated pit</keyword>
<dbReference type="GO" id="GO:0098894">
    <property type="term" value="C:extrinsic component of presynaptic endocytic zone membrane"/>
    <property type="evidence" value="ECO:0007669"/>
    <property type="project" value="TreeGrafter"/>
</dbReference>
<dbReference type="AlphaFoldDB" id="A0A384D6P0"/>
<evidence type="ECO:0000256" key="19">
    <source>
        <dbReference type="ARBA" id="ARBA00061829"/>
    </source>
</evidence>
<dbReference type="GO" id="GO:0032050">
    <property type="term" value="F:clathrin heavy chain binding"/>
    <property type="evidence" value="ECO:0007669"/>
    <property type="project" value="TreeGrafter"/>
</dbReference>
<feature type="domain" description="ENTH" evidence="23">
    <location>
        <begin position="14"/>
        <end position="145"/>
    </location>
</feature>
<dbReference type="Proteomes" id="UP000261680">
    <property type="component" value="Unplaced"/>
</dbReference>
<evidence type="ECO:0000256" key="16">
    <source>
        <dbReference type="ARBA" id="ARBA00023242"/>
    </source>
</evidence>
<keyword evidence="24" id="KW-1185">Reference proteome</keyword>
<comment type="subunit">
    <text evidence="19">Binds to clathrin; involves primarily the C-terminal sequences, but the full-length protein is required for full binding capacity. Binds phosphatidylinositol 4,5- bisphosphate. Interacts with PIMREG; this interaction may change the subcellular location into the nucleus. Interacts with AP2A1 (via its alpha-appendage domain). Interacts (via N-terminus) with VAMP2; VAMP3; VAMP7 and VAMP8 (Via N-terminus). Interacts with LC3/MAP1LC3A.</text>
</comment>
<dbReference type="FunFam" id="1.25.40.90:FF:000001">
    <property type="entry name" value="phosphatidylinositol-binding clathrin assembly protein-like isoform X1"/>
    <property type="match status" value="1"/>
</dbReference>
<evidence type="ECO:0000256" key="15">
    <source>
        <dbReference type="ARBA" id="ARBA00023176"/>
    </source>
</evidence>
<comment type="function">
    <text evidence="18">Cytoplasmic adapter protein that plays a critical role in clathrin-mediated endocytosis which is important in processes such as internalization of cell receptors, synaptic transmission or removal of apoptotic cells. Recruits AP-2 and attaches clathrin triskelions to the cytoplasmic side of plasma membrane leading to clathrin-coated vesicles (CCVs) assembly. Furthermore, regulates clathrin-coated vesicle size and maturation by directly sensing and driving membrane curvature. In addition to binding to clathrin, mediates the endocytosis of small R-SNARES (Soluble NSF Attachment Protein REceptors) between plasma membranes and endosomes including VAMP2, VAMP3, VAMP4, VAMP7 or VAMP8. In turn, PICALM-dependent SNARE endocytosis is required for the formation and maturation of autophagic precursors. Modulates thereby autophagy and the turnover of autophagy substrates such as MAPT/TAU or amyloid precursor protein cleaved C-terminal fragment (APP-CTF).</text>
</comment>
<evidence type="ECO:0000256" key="3">
    <source>
        <dbReference type="ARBA" id="ARBA00004236"/>
    </source>
</evidence>
<evidence type="ECO:0000313" key="24">
    <source>
        <dbReference type="Proteomes" id="UP000261680"/>
    </source>
</evidence>
<dbReference type="SMART" id="SM00273">
    <property type="entry name" value="ENTH"/>
    <property type="match status" value="1"/>
</dbReference>
<reference evidence="25" key="1">
    <citation type="submission" date="2025-08" db="UniProtKB">
        <authorList>
            <consortium name="RefSeq"/>
        </authorList>
    </citation>
    <scope>IDENTIFICATION</scope>
    <source>
        <tissue evidence="25">Whole blood</tissue>
    </source>
</reference>
<evidence type="ECO:0000256" key="9">
    <source>
        <dbReference type="ARBA" id="ARBA00022553"/>
    </source>
</evidence>
<dbReference type="SUPFAM" id="SSF89009">
    <property type="entry name" value="GAT-like domain"/>
    <property type="match status" value="1"/>
</dbReference>
<keyword evidence="13" id="KW-0333">Golgi apparatus</keyword>
<keyword evidence="11" id="KW-0832">Ubl conjugation</keyword>
<evidence type="ECO:0000256" key="5">
    <source>
        <dbReference type="ARBA" id="ARBA00004600"/>
    </source>
</evidence>
<dbReference type="InterPro" id="IPR011417">
    <property type="entry name" value="ANTH_dom"/>
</dbReference>
<dbReference type="PROSITE" id="PS50942">
    <property type="entry name" value="ENTH"/>
    <property type="match status" value="1"/>
</dbReference>
<evidence type="ECO:0000256" key="10">
    <source>
        <dbReference type="ARBA" id="ARBA00022583"/>
    </source>
</evidence>
<evidence type="ECO:0000256" key="4">
    <source>
        <dbReference type="ARBA" id="ARBA00004555"/>
    </source>
</evidence>
<feature type="region of interest" description="Disordered" evidence="22">
    <location>
        <begin position="504"/>
        <end position="525"/>
    </location>
</feature>
<feature type="region of interest" description="Disordered" evidence="22">
    <location>
        <begin position="584"/>
        <end position="623"/>
    </location>
</feature>
<dbReference type="InterPro" id="IPR008942">
    <property type="entry name" value="ENTH_VHS"/>
</dbReference>
<evidence type="ECO:0000256" key="2">
    <source>
        <dbReference type="ARBA" id="ARBA00004132"/>
    </source>
</evidence>
<evidence type="ECO:0000256" key="6">
    <source>
        <dbReference type="ARBA" id="ARBA00008011"/>
    </source>
</evidence>
<dbReference type="RefSeq" id="XP_008702641.1">
    <property type="nucleotide sequence ID" value="XM_008704419.2"/>
</dbReference>
<keyword evidence="12" id="KW-0007">Acetylation</keyword>
<keyword evidence="17" id="KW-0968">Cytoplasmic vesicle</keyword>
<dbReference type="GO" id="GO:0016185">
    <property type="term" value="P:synaptic vesicle budding from presynaptic endocytic zone membrane"/>
    <property type="evidence" value="ECO:0007669"/>
    <property type="project" value="TreeGrafter"/>
</dbReference>
<dbReference type="GO" id="GO:0030136">
    <property type="term" value="C:clathrin-coated vesicle"/>
    <property type="evidence" value="ECO:0007669"/>
    <property type="project" value="UniProtKB-SubCell"/>
</dbReference>
<evidence type="ECO:0000256" key="18">
    <source>
        <dbReference type="ARBA" id="ARBA00055144"/>
    </source>
</evidence>
<dbReference type="InterPro" id="IPR014712">
    <property type="entry name" value="ANTH_dom_sf"/>
</dbReference>
<dbReference type="GO" id="GO:0005905">
    <property type="term" value="C:clathrin-coated pit"/>
    <property type="evidence" value="ECO:0007669"/>
    <property type="project" value="UniProtKB-SubCell"/>
</dbReference>
<evidence type="ECO:0000256" key="12">
    <source>
        <dbReference type="ARBA" id="ARBA00022990"/>
    </source>
</evidence>
<feature type="coiled-coil region" evidence="21">
    <location>
        <begin position="321"/>
        <end position="348"/>
    </location>
</feature>
<dbReference type="PANTHER" id="PTHR22951">
    <property type="entry name" value="CLATHRIN ASSEMBLY PROTEIN"/>
    <property type="match status" value="1"/>
</dbReference>
<dbReference type="GO" id="GO:0005634">
    <property type="term" value="C:nucleus"/>
    <property type="evidence" value="ECO:0007669"/>
    <property type="project" value="UniProtKB-SubCell"/>
</dbReference>
<dbReference type="InterPro" id="IPR045192">
    <property type="entry name" value="AP180-like"/>
</dbReference>
<protein>
    <recommendedName>
        <fullName evidence="20">Phosphatidylinositol-binding clathrin assembly protein</fullName>
    </recommendedName>
</protein>
<dbReference type="Gene3D" id="1.25.40.90">
    <property type="match status" value="1"/>
</dbReference>
<evidence type="ECO:0000256" key="13">
    <source>
        <dbReference type="ARBA" id="ARBA00023034"/>
    </source>
</evidence>
<dbReference type="GO" id="GO:0008021">
    <property type="term" value="C:synaptic vesicle"/>
    <property type="evidence" value="ECO:0007669"/>
    <property type="project" value="TreeGrafter"/>
</dbReference>
<dbReference type="Gene3D" id="1.20.58.150">
    <property type="entry name" value="ANTH domain"/>
    <property type="match status" value="1"/>
</dbReference>
<gene>
    <name evidence="25" type="primary">PICALM</name>
</gene>
<accession>A0A384D6P0</accession>
<dbReference type="GO" id="GO:0072583">
    <property type="term" value="P:clathrin-dependent endocytosis"/>
    <property type="evidence" value="ECO:0007669"/>
    <property type="project" value="InterPro"/>
</dbReference>
<comment type="subcellular location">
    <subcellularLocation>
        <location evidence="3">Cell membrane</location>
    </subcellularLocation>
    <subcellularLocation>
        <location evidence="2">Cytoplasmic vesicle</location>
        <location evidence="2">Clathrin-coated vesicle</location>
    </subcellularLocation>
    <subcellularLocation>
        <location evidence="4">Golgi apparatus</location>
    </subcellularLocation>
    <subcellularLocation>
        <location evidence="5">Membrane</location>
        <location evidence="5">Clathrin-coated pit</location>
    </subcellularLocation>
    <subcellularLocation>
        <location evidence="1">Nucleus</location>
    </subcellularLocation>
</comment>
<evidence type="ECO:0000256" key="11">
    <source>
        <dbReference type="ARBA" id="ARBA00022843"/>
    </source>
</evidence>
<sequence>MSGQSLTDRITAAQHSVTGSAVSKTVCKATTHEIMGPKKKHLDYLIQCTNEMNVNIPQLADSLFERTTNSSWVVVFKSLITTHHLMVYGNERFIQYLASRNTLFNLSNFLDKSGLQGYDMSTFIRRYSRYLNEKAVSYRQVAFDFTKVKRGADGVMRTMNTEKLLKTVPIIQNQMDALLDFNVNSNELTNGVINAAFMLLFKDAIRLFAAYNEGIINLLEKYFDMKKNQCKEGLDIYKKFLTRMTRISEFLKVAEQVGIDRGDIPDLSQAPSSLLDALEQHLASLEGKKIKDSTAASRATTLSNAVSSLASTGLSLTKVDEREKQAALEEEQARLKALKEQRLKELAKKPHTSLTTAASPVSTSAGGIMTAPAIDIFSTPSSSNSTSKLPNDLLDLQQPTFHPPVLPMSTASQVASTWGGFTPSPVAQPHPSAGLNVDFESVFGNKSTNVIVDSGGGLLKPTVASQNQSLPVAKLPPNKLVSDDLDSSLANLVGNLGIGNGTTKNDVNWSQPGEKKLTGGSNWQPKVAPTTAWNAATMAPPVMAYPATTPTGMIGYGIPPQMGSVPVMTQPTLIYSQPVMRPPNPFGPVSGAQLSAASSPSSHSPHRASGKDPFAELSLEEFL</sequence>
<dbReference type="CTD" id="8301"/>
<evidence type="ECO:0000256" key="14">
    <source>
        <dbReference type="ARBA" id="ARBA00023136"/>
    </source>
</evidence>
<keyword evidence="8" id="KW-1017">Isopeptide bond</keyword>
<dbReference type="GO" id="GO:0048268">
    <property type="term" value="P:clathrin coat assembly"/>
    <property type="evidence" value="ECO:0007669"/>
    <property type="project" value="InterPro"/>
</dbReference>
<evidence type="ECO:0000256" key="22">
    <source>
        <dbReference type="SAM" id="MobiDB-lite"/>
    </source>
</evidence>
<evidence type="ECO:0000259" key="23">
    <source>
        <dbReference type="PROSITE" id="PS50942"/>
    </source>
</evidence>
<dbReference type="GeneID" id="103675352"/>
<name>A0A384D6P0_URSMA</name>
<proteinExistence type="inferred from homology"/>
<evidence type="ECO:0000313" key="25">
    <source>
        <dbReference type="RefSeq" id="XP_008702641.1"/>
    </source>
</evidence>
<keyword evidence="14" id="KW-0472">Membrane</keyword>
<organism evidence="24 25">
    <name type="scientific">Ursus maritimus</name>
    <name type="common">Polar bear</name>
    <name type="synonym">Thalarctos maritimus</name>
    <dbReference type="NCBI Taxonomy" id="29073"/>
    <lineage>
        <taxon>Eukaryota</taxon>
        <taxon>Metazoa</taxon>
        <taxon>Chordata</taxon>
        <taxon>Craniata</taxon>
        <taxon>Vertebrata</taxon>
        <taxon>Euteleostomi</taxon>
        <taxon>Mammalia</taxon>
        <taxon>Eutheria</taxon>
        <taxon>Laurasiatheria</taxon>
        <taxon>Carnivora</taxon>
        <taxon>Caniformia</taxon>
        <taxon>Ursidae</taxon>
        <taxon>Ursus</taxon>
    </lineage>
</organism>
<evidence type="ECO:0000256" key="20">
    <source>
        <dbReference type="ARBA" id="ARBA00068054"/>
    </source>
</evidence>
<keyword evidence="7" id="KW-1003">Cell membrane</keyword>
<dbReference type="PANTHER" id="PTHR22951:SF16">
    <property type="entry name" value="PHOSPHATIDYLINOSITOL-BINDING CLATHRIN ASSEMBLY PROTEIN"/>
    <property type="match status" value="1"/>
</dbReference>
<dbReference type="SUPFAM" id="SSF48464">
    <property type="entry name" value="ENTH/VHS domain"/>
    <property type="match status" value="1"/>
</dbReference>
<evidence type="ECO:0000256" key="1">
    <source>
        <dbReference type="ARBA" id="ARBA00004123"/>
    </source>
</evidence>
<evidence type="ECO:0000256" key="7">
    <source>
        <dbReference type="ARBA" id="ARBA00022475"/>
    </source>
</evidence>
<keyword evidence="9" id="KW-0597">Phosphoprotein</keyword>
<dbReference type="FunFam" id="1.20.58.150:FF:000001">
    <property type="entry name" value="phosphatidylinositol-binding clathrin assembly protein-like isoform X1"/>
    <property type="match status" value="1"/>
</dbReference>
<dbReference type="Pfam" id="PF07651">
    <property type="entry name" value="ANTH"/>
    <property type="match status" value="1"/>
</dbReference>
<dbReference type="GO" id="GO:0005545">
    <property type="term" value="F:1-phosphatidylinositol binding"/>
    <property type="evidence" value="ECO:0007669"/>
    <property type="project" value="InterPro"/>
</dbReference>
<dbReference type="GO" id="GO:0005794">
    <property type="term" value="C:Golgi apparatus"/>
    <property type="evidence" value="ECO:0007669"/>
    <property type="project" value="UniProtKB-SubCell"/>
</dbReference>
<keyword evidence="16" id="KW-0539">Nucleus</keyword>
<comment type="similarity">
    <text evidence="6">Belongs to the PICALM/SNAP91 family.</text>
</comment>
<evidence type="ECO:0000256" key="17">
    <source>
        <dbReference type="ARBA" id="ARBA00023329"/>
    </source>
</evidence>
<keyword evidence="10" id="KW-0254">Endocytosis</keyword>
<evidence type="ECO:0000256" key="8">
    <source>
        <dbReference type="ARBA" id="ARBA00022499"/>
    </source>
</evidence>